<feature type="non-terminal residue" evidence="1">
    <location>
        <position position="382"/>
    </location>
</feature>
<name>A0A843XCS2_COLES</name>
<protein>
    <recommendedName>
        <fullName evidence="3">Retrotransposon gag domain-containing protein</fullName>
    </recommendedName>
</protein>
<accession>A0A843XCS2</accession>
<dbReference type="OrthoDB" id="621298at2759"/>
<proteinExistence type="predicted"/>
<evidence type="ECO:0000313" key="2">
    <source>
        <dbReference type="Proteomes" id="UP000652761"/>
    </source>
</evidence>
<evidence type="ECO:0008006" key="3">
    <source>
        <dbReference type="Google" id="ProtNLM"/>
    </source>
</evidence>
<comment type="caution">
    <text evidence="1">The sequence shown here is derived from an EMBL/GenBank/DDBJ whole genome shotgun (WGS) entry which is preliminary data.</text>
</comment>
<reference evidence="1" key="1">
    <citation type="submission" date="2017-07" db="EMBL/GenBank/DDBJ databases">
        <title>Taro Niue Genome Assembly and Annotation.</title>
        <authorList>
            <person name="Atibalentja N."/>
            <person name="Keating K."/>
            <person name="Fields C.J."/>
        </authorList>
    </citation>
    <scope>NUCLEOTIDE SEQUENCE</scope>
    <source>
        <strain evidence="1">Niue_2</strain>
        <tissue evidence="1">Leaf</tissue>
    </source>
</reference>
<dbReference type="Proteomes" id="UP000652761">
    <property type="component" value="Unassembled WGS sequence"/>
</dbReference>
<dbReference type="EMBL" id="NMUH01007322">
    <property type="protein sequence ID" value="MQM17060.1"/>
    <property type="molecule type" value="Genomic_DNA"/>
</dbReference>
<dbReference type="AlphaFoldDB" id="A0A843XCS2"/>
<gene>
    <name evidence="1" type="ORF">Taro_050025</name>
</gene>
<keyword evidence="2" id="KW-1185">Reference proteome</keyword>
<evidence type="ECO:0000313" key="1">
    <source>
        <dbReference type="EMBL" id="MQM17060.1"/>
    </source>
</evidence>
<sequence>LSGCRQHACRVSRTGRYADVSPRKATPYPVAFRGRKLWQFSGHFGGFGVRLACSRHEDLAWSGGNAGIASFFAFFAKYDAYHGYLFSWVPQVLCEPGLCSGLVPVLVLYHRAGPYVRGCEAERNLRWLIGGIGVVEEMSLRNRVVLAVYQLRDFAQEWWRLKMQTTFAGKTEETIIWPEFLEMRFMALSRYAPYVVSDNAMMVEYFIHGLMAELQNAVIPLMCKTIEEAAQRAATLERSVRTHQAGESGSGWAQNTCPFTICERDSEERRVLNATALHVAFLLPSLSSCGRHARRVSRAGRYADVSPGKAMPYPVSFRSQRRGLSHSQPLGVFKLLWPSRCKRFYSAKGRKLWRFSGHFGGFGVRLACSRREDLAWSGGAPG</sequence>
<organism evidence="1 2">
    <name type="scientific">Colocasia esculenta</name>
    <name type="common">Wild taro</name>
    <name type="synonym">Arum esculentum</name>
    <dbReference type="NCBI Taxonomy" id="4460"/>
    <lineage>
        <taxon>Eukaryota</taxon>
        <taxon>Viridiplantae</taxon>
        <taxon>Streptophyta</taxon>
        <taxon>Embryophyta</taxon>
        <taxon>Tracheophyta</taxon>
        <taxon>Spermatophyta</taxon>
        <taxon>Magnoliopsida</taxon>
        <taxon>Liliopsida</taxon>
        <taxon>Araceae</taxon>
        <taxon>Aroideae</taxon>
        <taxon>Colocasieae</taxon>
        <taxon>Colocasia</taxon>
    </lineage>
</organism>